<dbReference type="EMBL" id="CP002499">
    <property type="protein sequence ID" value="AET38523.1"/>
    <property type="molecule type" value="Genomic_DNA"/>
</dbReference>
<dbReference type="InParanoid" id="G8JQV4"/>
<dbReference type="GO" id="GO:0005634">
    <property type="term" value="C:nucleus"/>
    <property type="evidence" value="ECO:0007669"/>
    <property type="project" value="EnsemblFungi"/>
</dbReference>
<dbReference type="OrthoDB" id="4069241at2759"/>
<dbReference type="RefSeq" id="XP_003645340.1">
    <property type="nucleotide sequence ID" value="XM_003645292.1"/>
</dbReference>
<dbReference type="FunCoup" id="G8JQV4">
    <property type="interactions" value="58"/>
</dbReference>
<evidence type="ECO:0000313" key="3">
    <source>
        <dbReference type="Proteomes" id="UP000006790"/>
    </source>
</evidence>
<name>G8JQV4_ERECY</name>
<dbReference type="CDD" id="cd22876">
    <property type="entry name" value="Acm1_CIR"/>
    <property type="match status" value="1"/>
</dbReference>
<dbReference type="AlphaFoldDB" id="G8JQV4"/>
<keyword evidence="3" id="KW-1185">Reference proteome</keyword>
<dbReference type="GO" id="GO:0055105">
    <property type="term" value="F:ubiquitin-protein transferase inhibitor activity"/>
    <property type="evidence" value="ECO:0007669"/>
    <property type="project" value="EnsemblFungi"/>
</dbReference>
<accession>G8JQV4</accession>
<feature type="compositionally biased region" description="Basic and acidic residues" evidence="1">
    <location>
        <begin position="39"/>
        <end position="51"/>
    </location>
</feature>
<gene>
    <name evidence="2" type="ordered locus">Ecym_3004</name>
</gene>
<dbReference type="Proteomes" id="UP000006790">
    <property type="component" value="Chromosome 3"/>
</dbReference>
<evidence type="ECO:0000313" key="2">
    <source>
        <dbReference type="EMBL" id="AET38523.1"/>
    </source>
</evidence>
<dbReference type="eggNOG" id="ENOG502S399">
    <property type="taxonomic scope" value="Eukaryota"/>
</dbReference>
<sequence>MIDQSPIKKRSVLTQKNINAKSSVRKEKVSSSQGSPKQTGHELEAQRRSPIKESSGSPLKTVNQFTFHKETPEERTLVLMNQVLIAKERIQDENDAESVKENLEQDISPKRSTKAIRKKHRHALGDLSIDEYAGYIQYKGSMKKKQLTLHIGHPTKLPSFVTPPRNYVLKQYFSTNTLKRSKGRKTRSQTTEDICEDKKAVRKLEFAIHEDRNKLQQVTKTTKLEYPVNQL</sequence>
<feature type="region of interest" description="Disordered" evidence="1">
    <location>
        <begin position="1"/>
        <end position="67"/>
    </location>
</feature>
<dbReference type="GeneID" id="11468611"/>
<organism evidence="2 3">
    <name type="scientific">Eremothecium cymbalariae (strain CBS 270.75 / DBVPG 7215 / KCTC 17166 / NRRL Y-17582)</name>
    <name type="common">Yeast</name>
    <dbReference type="NCBI Taxonomy" id="931890"/>
    <lineage>
        <taxon>Eukaryota</taxon>
        <taxon>Fungi</taxon>
        <taxon>Dikarya</taxon>
        <taxon>Ascomycota</taxon>
        <taxon>Saccharomycotina</taxon>
        <taxon>Saccharomycetes</taxon>
        <taxon>Saccharomycetales</taxon>
        <taxon>Saccharomycetaceae</taxon>
        <taxon>Eremothecium</taxon>
    </lineage>
</organism>
<reference evidence="3" key="1">
    <citation type="journal article" date="2012" name="G3 (Bethesda)">
        <title>Pichia sorbitophila, an interspecies yeast hybrid reveals early steps of genome resolution following polyploidization.</title>
        <authorList>
            <person name="Leh Louis V."/>
            <person name="Despons L."/>
            <person name="Friedrich A."/>
            <person name="Martin T."/>
            <person name="Durrens P."/>
            <person name="Casaregola S."/>
            <person name="Neuveglise C."/>
            <person name="Fairhead C."/>
            <person name="Marck C."/>
            <person name="Cruz J.A."/>
            <person name="Straub M.L."/>
            <person name="Kugler V."/>
            <person name="Sacerdot C."/>
            <person name="Uzunov Z."/>
            <person name="Thierry A."/>
            <person name="Weiss S."/>
            <person name="Bleykasten C."/>
            <person name="De Montigny J."/>
            <person name="Jacques N."/>
            <person name="Jung P."/>
            <person name="Lemaire M."/>
            <person name="Mallet S."/>
            <person name="Morel G."/>
            <person name="Richard G.F."/>
            <person name="Sarkar A."/>
            <person name="Savel G."/>
            <person name="Schacherer J."/>
            <person name="Seret M.L."/>
            <person name="Talla E."/>
            <person name="Samson G."/>
            <person name="Jubin C."/>
            <person name="Poulain J."/>
            <person name="Vacherie B."/>
            <person name="Barbe V."/>
            <person name="Pelletier E."/>
            <person name="Sherman D.J."/>
            <person name="Westhof E."/>
            <person name="Weissenbach J."/>
            <person name="Baret P.V."/>
            <person name="Wincker P."/>
            <person name="Gaillardin C."/>
            <person name="Dujon B."/>
            <person name="Souciet J.L."/>
        </authorList>
    </citation>
    <scope>NUCLEOTIDE SEQUENCE [LARGE SCALE GENOMIC DNA]</scope>
    <source>
        <strain evidence="3">CBS 270.75 / DBVPG 7215 / KCTC 17166 / NRRL Y-17582</strain>
    </source>
</reference>
<dbReference type="GO" id="GO:0005737">
    <property type="term" value="C:cytoplasm"/>
    <property type="evidence" value="ECO:0007669"/>
    <property type="project" value="EnsemblFungi"/>
</dbReference>
<protein>
    <submittedName>
        <fullName evidence="2">Uncharacterized protein</fullName>
    </submittedName>
</protein>
<dbReference type="OMA" id="SPAKICP"/>
<evidence type="ECO:0000256" key="1">
    <source>
        <dbReference type="SAM" id="MobiDB-lite"/>
    </source>
</evidence>
<dbReference type="HOGENOM" id="CLU_111692_0_0_1"/>
<feature type="compositionally biased region" description="Polar residues" evidence="1">
    <location>
        <begin position="52"/>
        <end position="66"/>
    </location>
</feature>
<dbReference type="KEGG" id="erc:Ecym_3004"/>
<dbReference type="GO" id="GO:0031397">
    <property type="term" value="P:negative regulation of protein ubiquitination"/>
    <property type="evidence" value="ECO:0007669"/>
    <property type="project" value="EnsemblFungi"/>
</dbReference>
<proteinExistence type="predicted"/>
<dbReference type="STRING" id="931890.G8JQV4"/>